<dbReference type="Pfam" id="PF01636">
    <property type="entry name" value="APH"/>
    <property type="match status" value="1"/>
</dbReference>
<dbReference type="PANTHER" id="PTHR21310:SF15">
    <property type="entry name" value="AMINOGLYCOSIDE PHOSPHOTRANSFERASE DOMAIN-CONTAINING PROTEIN"/>
    <property type="match status" value="1"/>
</dbReference>
<dbReference type="PANTHER" id="PTHR21310">
    <property type="entry name" value="AMINOGLYCOSIDE PHOSPHOTRANSFERASE-RELATED-RELATED"/>
    <property type="match status" value="1"/>
</dbReference>
<feature type="non-terminal residue" evidence="2">
    <location>
        <position position="1"/>
    </location>
</feature>
<dbReference type="Proteomes" id="UP000011550">
    <property type="component" value="Unassembled WGS sequence"/>
</dbReference>
<evidence type="ECO:0000259" key="1">
    <source>
        <dbReference type="Pfam" id="PF01636"/>
    </source>
</evidence>
<feature type="domain" description="Aminoglycoside phosphotransferase" evidence="1">
    <location>
        <begin position="5"/>
        <end position="237"/>
    </location>
</feature>
<dbReference type="OrthoDB" id="350437at2157"/>
<organism evidence="2 3">
    <name type="scientific">Haloferax mucosum ATCC BAA-1512</name>
    <dbReference type="NCBI Taxonomy" id="662479"/>
    <lineage>
        <taxon>Archaea</taxon>
        <taxon>Methanobacteriati</taxon>
        <taxon>Methanobacteriota</taxon>
        <taxon>Stenosarchaea group</taxon>
        <taxon>Halobacteria</taxon>
        <taxon>Halobacteriales</taxon>
        <taxon>Haloferacaceae</taxon>
        <taxon>Haloferax</taxon>
    </lineage>
</organism>
<dbReference type="Gene3D" id="3.90.1200.10">
    <property type="match status" value="1"/>
</dbReference>
<name>M0I584_9EURY</name>
<reference evidence="2 3" key="1">
    <citation type="journal article" date="2014" name="PLoS Genet.">
        <title>Phylogenetically driven sequencing of extremely halophilic archaea reveals strategies for static and dynamic osmo-response.</title>
        <authorList>
            <person name="Becker E.A."/>
            <person name="Seitzer P.M."/>
            <person name="Tritt A."/>
            <person name="Larsen D."/>
            <person name="Krusor M."/>
            <person name="Yao A.I."/>
            <person name="Wu D."/>
            <person name="Madern D."/>
            <person name="Eisen J.A."/>
            <person name="Darling A.E."/>
            <person name="Facciotti M.T."/>
        </authorList>
    </citation>
    <scope>NUCLEOTIDE SEQUENCE [LARGE SCALE GENOMIC DNA]</scope>
    <source>
        <strain evidence="2 3">ATCC BAA-1512</strain>
    </source>
</reference>
<dbReference type="InterPro" id="IPR002575">
    <property type="entry name" value="Aminoglycoside_PTrfase"/>
</dbReference>
<dbReference type="InterPro" id="IPR051678">
    <property type="entry name" value="AGP_Transferase"/>
</dbReference>
<comment type="caution">
    <text evidence="2">The sequence shown here is derived from an EMBL/GenBank/DDBJ whole genome shotgun (WGS) entry which is preliminary data.</text>
</comment>
<gene>
    <name evidence="2" type="ORF">C440_12754</name>
</gene>
<evidence type="ECO:0000313" key="3">
    <source>
        <dbReference type="Proteomes" id="UP000011550"/>
    </source>
</evidence>
<dbReference type="RefSeq" id="WP_008320875.1">
    <property type="nucleotide sequence ID" value="NZ_AOLN01000018.1"/>
</dbReference>
<dbReference type="InterPro" id="IPR011009">
    <property type="entry name" value="Kinase-like_dom_sf"/>
</dbReference>
<accession>M0I584</accession>
<dbReference type="EMBL" id="AOLN01000018">
    <property type="protein sequence ID" value="ELZ91183.1"/>
    <property type="molecule type" value="Genomic_DNA"/>
</dbReference>
<keyword evidence="2" id="KW-0808">Transferase</keyword>
<dbReference type="SUPFAM" id="SSF56112">
    <property type="entry name" value="Protein kinase-like (PK-like)"/>
    <property type="match status" value="1"/>
</dbReference>
<protein>
    <submittedName>
        <fullName evidence="2">Phosphotransferase</fullName>
    </submittedName>
</protein>
<proteinExistence type="predicted"/>
<keyword evidence="3" id="KW-1185">Reference proteome</keyword>
<dbReference type="STRING" id="662479.C440_12754"/>
<dbReference type="AlphaFoldDB" id="M0I584"/>
<sequence>WNEKNSTVRVEFADGGETYLKVASDGDGSRIARERAVIPYVAAHTDVPVPALAASATGGAVPYLATAPVDGPNLIEVWADAPDSRRVELAREVGASLARVHDLRFETHGVITGGDATSLELDSGPWTDVLVETIADMRDLAPAERFDHHFDEVTQAVVENRETLDSAPAALLHGDVAQPNCFHTESGVGVLDWEIAHVGDPARDLYRAKVQLFDSLRSVGPAAVIDAFYDGYRSVAGGLPNGYEARKPIYEAVRFLGVSGFFDKYAEFRDEDEEALAEWVAVEMTRLLGRIEPQ</sequence>
<evidence type="ECO:0000313" key="2">
    <source>
        <dbReference type="EMBL" id="ELZ91183.1"/>
    </source>
</evidence>
<dbReference type="GO" id="GO:0016740">
    <property type="term" value="F:transferase activity"/>
    <property type="evidence" value="ECO:0007669"/>
    <property type="project" value="UniProtKB-KW"/>
</dbReference>
<dbReference type="PATRIC" id="fig|662479.7.peg.2579"/>